<evidence type="ECO:0000313" key="3">
    <source>
        <dbReference type="Proteomes" id="UP000183926"/>
    </source>
</evidence>
<accession>A0A1I7FBI0</accession>
<dbReference type="EMBL" id="FPBL01000001">
    <property type="protein sequence ID" value="SFU33539.1"/>
    <property type="molecule type" value="Genomic_DNA"/>
</dbReference>
<keyword evidence="1" id="KW-0732">Signal</keyword>
<evidence type="ECO:0008006" key="4">
    <source>
        <dbReference type="Google" id="ProtNLM"/>
    </source>
</evidence>
<dbReference type="RefSeq" id="WP_074926570.1">
    <property type="nucleotide sequence ID" value="NZ_FPBL01000001.1"/>
</dbReference>
<gene>
    <name evidence="2" type="ORF">SAMN05216339_101396</name>
</gene>
<dbReference type="Proteomes" id="UP000183926">
    <property type="component" value="Unassembled WGS sequence"/>
</dbReference>
<protein>
    <recommendedName>
        <fullName evidence="4">Lipoprotein</fullName>
    </recommendedName>
</protein>
<evidence type="ECO:0000256" key="1">
    <source>
        <dbReference type="SAM" id="SignalP"/>
    </source>
</evidence>
<proteinExistence type="predicted"/>
<sequence>MKILQVALFCLFVAGCTSAPKLEYPTGKESVRQPINVLHPTLSETVPLKAAPAGLNPEINGISPTN</sequence>
<dbReference type="AlphaFoldDB" id="A0A1I7FBI0"/>
<feature type="chain" id="PRO_5010340515" description="Lipoprotein" evidence="1">
    <location>
        <begin position="20"/>
        <end position="66"/>
    </location>
</feature>
<dbReference type="PROSITE" id="PS51257">
    <property type="entry name" value="PROKAR_LIPOPROTEIN"/>
    <property type="match status" value="1"/>
</dbReference>
<reference evidence="2 3" key="1">
    <citation type="submission" date="2016-10" db="EMBL/GenBank/DDBJ databases">
        <authorList>
            <person name="de Groot N.N."/>
        </authorList>
    </citation>
    <scope>NUCLEOTIDE SEQUENCE [LARGE SCALE GENOMIC DNA]</scope>
    <source>
        <strain evidence="2 3">Nm24</strain>
    </source>
</reference>
<organism evidence="2 3">
    <name type="scientific">Nitrosomonas eutropha</name>
    <dbReference type="NCBI Taxonomy" id="916"/>
    <lineage>
        <taxon>Bacteria</taxon>
        <taxon>Pseudomonadati</taxon>
        <taxon>Pseudomonadota</taxon>
        <taxon>Betaproteobacteria</taxon>
        <taxon>Nitrosomonadales</taxon>
        <taxon>Nitrosomonadaceae</taxon>
        <taxon>Nitrosomonas</taxon>
    </lineage>
</organism>
<feature type="signal peptide" evidence="1">
    <location>
        <begin position="1"/>
        <end position="19"/>
    </location>
</feature>
<evidence type="ECO:0000313" key="2">
    <source>
        <dbReference type="EMBL" id="SFU33539.1"/>
    </source>
</evidence>
<name>A0A1I7FBI0_9PROT</name>